<sequence>MQFLFFILSTTAFFSAVQSNDEQHFPGLDFGLDMVKALSKDGVKDLVDVALQGQTGLGATVLKSVVSLMKNEPKAQETIKEHKDKKVHSAQGTGPSSAAAVKPLSDKAIDLLKKIEDIKKAGGSDEAQEKKIKDLVHEKDNKATFGEVSEFLKSALI</sequence>
<name>A0A0N5CFU3_STREA</name>
<dbReference type="AlphaFoldDB" id="A0A0N5CFU3"/>
<evidence type="ECO:0000256" key="2">
    <source>
        <dbReference type="SAM" id="SignalP"/>
    </source>
</evidence>
<dbReference type="Proteomes" id="UP000046392">
    <property type="component" value="Unplaced"/>
</dbReference>
<keyword evidence="2" id="KW-0732">Signal</keyword>
<evidence type="ECO:0000256" key="1">
    <source>
        <dbReference type="SAM" id="MobiDB-lite"/>
    </source>
</evidence>
<organism evidence="3 4">
    <name type="scientific">Strongyloides papillosus</name>
    <name type="common">Intestinal threadworm</name>
    <dbReference type="NCBI Taxonomy" id="174720"/>
    <lineage>
        <taxon>Eukaryota</taxon>
        <taxon>Metazoa</taxon>
        <taxon>Ecdysozoa</taxon>
        <taxon>Nematoda</taxon>
        <taxon>Chromadorea</taxon>
        <taxon>Rhabditida</taxon>
        <taxon>Tylenchina</taxon>
        <taxon>Panagrolaimomorpha</taxon>
        <taxon>Strongyloidoidea</taxon>
        <taxon>Strongyloididae</taxon>
        <taxon>Strongyloides</taxon>
    </lineage>
</organism>
<protein>
    <submittedName>
        <fullName evidence="4">Secreted protein</fullName>
    </submittedName>
</protein>
<accession>A0A0N5CFU3</accession>
<keyword evidence="3" id="KW-1185">Reference proteome</keyword>
<feature type="compositionally biased region" description="Basic and acidic residues" evidence="1">
    <location>
        <begin position="74"/>
        <end position="84"/>
    </location>
</feature>
<feature type="signal peptide" evidence="2">
    <location>
        <begin position="1"/>
        <end position="19"/>
    </location>
</feature>
<evidence type="ECO:0000313" key="4">
    <source>
        <dbReference type="WBParaSite" id="SPAL_0001672600.1"/>
    </source>
</evidence>
<dbReference type="WBParaSite" id="SPAL_0001672600.1">
    <property type="protein sequence ID" value="SPAL_0001672600.1"/>
    <property type="gene ID" value="SPAL_0001672600"/>
</dbReference>
<evidence type="ECO:0000313" key="3">
    <source>
        <dbReference type="Proteomes" id="UP000046392"/>
    </source>
</evidence>
<feature type="chain" id="PRO_5005895869" evidence="2">
    <location>
        <begin position="20"/>
        <end position="157"/>
    </location>
</feature>
<reference evidence="4" key="1">
    <citation type="submission" date="2017-02" db="UniProtKB">
        <authorList>
            <consortium name="WormBaseParasite"/>
        </authorList>
    </citation>
    <scope>IDENTIFICATION</scope>
</reference>
<feature type="region of interest" description="Disordered" evidence="1">
    <location>
        <begin position="74"/>
        <end position="99"/>
    </location>
</feature>
<proteinExistence type="predicted"/>